<evidence type="ECO:0000256" key="1">
    <source>
        <dbReference type="SAM" id="MobiDB-lite"/>
    </source>
</evidence>
<reference evidence="3" key="1">
    <citation type="journal article" date="2019" name="Curr. Biol.">
        <title>Genome Sequence of Striga asiatica Provides Insight into the Evolution of Plant Parasitism.</title>
        <authorList>
            <person name="Yoshida S."/>
            <person name="Kim S."/>
            <person name="Wafula E.K."/>
            <person name="Tanskanen J."/>
            <person name="Kim Y.M."/>
            <person name="Honaas L."/>
            <person name="Yang Z."/>
            <person name="Spallek T."/>
            <person name="Conn C.E."/>
            <person name="Ichihashi Y."/>
            <person name="Cheong K."/>
            <person name="Cui S."/>
            <person name="Der J.P."/>
            <person name="Gundlach H."/>
            <person name="Jiao Y."/>
            <person name="Hori C."/>
            <person name="Ishida J.K."/>
            <person name="Kasahara H."/>
            <person name="Kiba T."/>
            <person name="Kim M.S."/>
            <person name="Koo N."/>
            <person name="Laohavisit A."/>
            <person name="Lee Y.H."/>
            <person name="Lumba S."/>
            <person name="McCourt P."/>
            <person name="Mortimer J.C."/>
            <person name="Mutuku J.M."/>
            <person name="Nomura T."/>
            <person name="Sasaki-Sekimoto Y."/>
            <person name="Seto Y."/>
            <person name="Wang Y."/>
            <person name="Wakatake T."/>
            <person name="Sakakibara H."/>
            <person name="Demura T."/>
            <person name="Yamaguchi S."/>
            <person name="Yoneyama K."/>
            <person name="Manabe R.I."/>
            <person name="Nelson D.C."/>
            <person name="Schulman A.H."/>
            <person name="Timko M.P."/>
            <person name="dePamphilis C.W."/>
            <person name="Choi D."/>
            <person name="Shirasu K."/>
        </authorList>
    </citation>
    <scope>NUCLEOTIDE SEQUENCE [LARGE SCALE GENOMIC DNA]</scope>
    <source>
        <strain evidence="3">cv. UVA1</strain>
    </source>
</reference>
<organism evidence="2 3">
    <name type="scientific">Striga asiatica</name>
    <name type="common">Asiatic witchweed</name>
    <name type="synonym">Buchnera asiatica</name>
    <dbReference type="NCBI Taxonomy" id="4170"/>
    <lineage>
        <taxon>Eukaryota</taxon>
        <taxon>Viridiplantae</taxon>
        <taxon>Streptophyta</taxon>
        <taxon>Embryophyta</taxon>
        <taxon>Tracheophyta</taxon>
        <taxon>Spermatophyta</taxon>
        <taxon>Magnoliopsida</taxon>
        <taxon>eudicotyledons</taxon>
        <taxon>Gunneridae</taxon>
        <taxon>Pentapetalae</taxon>
        <taxon>asterids</taxon>
        <taxon>lamiids</taxon>
        <taxon>Lamiales</taxon>
        <taxon>Orobanchaceae</taxon>
        <taxon>Buchnereae</taxon>
        <taxon>Striga</taxon>
    </lineage>
</organism>
<dbReference type="Proteomes" id="UP000325081">
    <property type="component" value="Unassembled WGS sequence"/>
</dbReference>
<feature type="region of interest" description="Disordered" evidence="1">
    <location>
        <begin position="1"/>
        <end position="31"/>
    </location>
</feature>
<dbReference type="GO" id="GO:0016787">
    <property type="term" value="F:hydrolase activity"/>
    <property type="evidence" value="ECO:0007669"/>
    <property type="project" value="UniProtKB-KW"/>
</dbReference>
<comment type="caution">
    <text evidence="2">The sequence shown here is derived from an EMBL/GenBank/DDBJ whole genome shotgun (WGS) entry which is preliminary data.</text>
</comment>
<evidence type="ECO:0000313" key="3">
    <source>
        <dbReference type="Proteomes" id="UP000325081"/>
    </source>
</evidence>
<name>A0A5A7R997_STRAF</name>
<dbReference type="AlphaFoldDB" id="A0A5A7R997"/>
<feature type="compositionally biased region" description="Polar residues" evidence="1">
    <location>
        <begin position="168"/>
        <end position="180"/>
    </location>
</feature>
<keyword evidence="2" id="KW-0378">Hydrolase</keyword>
<feature type="region of interest" description="Disordered" evidence="1">
    <location>
        <begin position="154"/>
        <end position="221"/>
    </location>
</feature>
<accession>A0A5A7R997</accession>
<protein>
    <submittedName>
        <fullName evidence="2">P-loop containing nucleoside triphosphatehydrolases superfamily protein</fullName>
    </submittedName>
</protein>
<evidence type="ECO:0000313" key="2">
    <source>
        <dbReference type="EMBL" id="GER53147.1"/>
    </source>
</evidence>
<gene>
    <name evidence="2" type="ORF">STAS_30640</name>
</gene>
<dbReference type="EMBL" id="BKCP01010514">
    <property type="protein sequence ID" value="GER53147.1"/>
    <property type="molecule type" value="Genomic_DNA"/>
</dbReference>
<keyword evidence="3" id="KW-1185">Reference proteome</keyword>
<sequence length="352" mass="38467">MKALDQEVKSDCGSVDRKTGPDDDALATSFEKQAVSDTDMFEEELKSGSISKRKVELDNASFPTSVAKKPATSDAGTSDVVTTIGHDEEVDMDTDYLVLDNAPPVFELKYWTTLDTNDDDLKDELAKHFDRGSDQFRTALDILGGHLHDYKARFGGDSDHPGGGNEVKSGSTSDCGSLNRKTGPDDDALAASFENQEVSGTDMLEEELKSGSTSKRKVELDDASFPTSVAKKPATSDAGTSDDGMTFFYDEDEEEEDVDMVTDFGALDNDPPLFEIAYWTTLDTKDEDLKDELAKHFDRGSDQFKTALKSIGDDLYGYKAQFNGDSDHRNGGKVFVKATLRHDGSVLLSIFS</sequence>
<feature type="compositionally biased region" description="Basic and acidic residues" evidence="1">
    <location>
        <begin position="1"/>
        <end position="21"/>
    </location>
</feature>
<proteinExistence type="predicted"/>